<evidence type="ECO:0000313" key="2">
    <source>
        <dbReference type="EMBL" id="KAK7060640.1"/>
    </source>
</evidence>
<dbReference type="PROSITE" id="PS50011">
    <property type="entry name" value="PROTEIN_KINASE_DOM"/>
    <property type="match status" value="1"/>
</dbReference>
<keyword evidence="2" id="KW-0675">Receptor</keyword>
<keyword evidence="2" id="KW-0808">Transferase</keyword>
<dbReference type="InterPro" id="IPR011009">
    <property type="entry name" value="Kinase-like_dom_sf"/>
</dbReference>
<dbReference type="EMBL" id="JAXCGZ010021058">
    <property type="protein sequence ID" value="KAK7060640.1"/>
    <property type="molecule type" value="Genomic_DNA"/>
</dbReference>
<dbReference type="InterPro" id="IPR001245">
    <property type="entry name" value="Ser-Thr/Tyr_kinase_cat_dom"/>
</dbReference>
<dbReference type="Gene3D" id="1.10.510.10">
    <property type="entry name" value="Transferase(Phosphotransferase) domain 1"/>
    <property type="match status" value="1"/>
</dbReference>
<dbReference type="SUPFAM" id="SSF56112">
    <property type="entry name" value="Protein kinase-like (PK-like)"/>
    <property type="match status" value="1"/>
</dbReference>
<feature type="domain" description="Protein kinase" evidence="1">
    <location>
        <begin position="1"/>
        <end position="108"/>
    </location>
</feature>
<evidence type="ECO:0000313" key="3">
    <source>
        <dbReference type="Proteomes" id="UP001381693"/>
    </source>
</evidence>
<dbReference type="Proteomes" id="UP001381693">
    <property type="component" value="Unassembled WGS sequence"/>
</dbReference>
<dbReference type="GO" id="GO:0004714">
    <property type="term" value="F:transmembrane receptor protein tyrosine kinase activity"/>
    <property type="evidence" value="ECO:0007669"/>
    <property type="project" value="UniProtKB-EC"/>
</dbReference>
<evidence type="ECO:0000259" key="1">
    <source>
        <dbReference type="PROSITE" id="PS50011"/>
    </source>
</evidence>
<reference evidence="2 3" key="1">
    <citation type="submission" date="2023-11" db="EMBL/GenBank/DDBJ databases">
        <title>Halocaridina rubra genome assembly.</title>
        <authorList>
            <person name="Smith C."/>
        </authorList>
    </citation>
    <scope>NUCLEOTIDE SEQUENCE [LARGE SCALE GENOMIC DNA]</scope>
    <source>
        <strain evidence="2">EP-1</strain>
        <tissue evidence="2">Whole</tissue>
    </source>
</reference>
<sequence length="108" mass="11811">MGEVAGLGELVDATGTLTSMNGVGGRQIVLAAVRQDASPEIREECWREAQLLATLSDPNLAGLVGVISRDEPLILLLEYLPLGDLNQFLRRHVPDTTTPRLNHMRPIR</sequence>
<proteinExistence type="predicted"/>
<dbReference type="GO" id="GO:0005524">
    <property type="term" value="F:ATP binding"/>
    <property type="evidence" value="ECO:0007669"/>
    <property type="project" value="InterPro"/>
</dbReference>
<name>A0AAN8ZXQ4_HALRR</name>
<keyword evidence="3" id="KW-1185">Reference proteome</keyword>
<comment type="caution">
    <text evidence="2">The sequence shown here is derived from an EMBL/GenBank/DDBJ whole genome shotgun (WGS) entry which is preliminary data.</text>
</comment>
<gene>
    <name evidence="2" type="primary">NTRK2_2</name>
    <name evidence="2" type="ORF">SK128_023918</name>
</gene>
<organism evidence="2 3">
    <name type="scientific">Halocaridina rubra</name>
    <name type="common">Hawaiian red shrimp</name>
    <dbReference type="NCBI Taxonomy" id="373956"/>
    <lineage>
        <taxon>Eukaryota</taxon>
        <taxon>Metazoa</taxon>
        <taxon>Ecdysozoa</taxon>
        <taxon>Arthropoda</taxon>
        <taxon>Crustacea</taxon>
        <taxon>Multicrustacea</taxon>
        <taxon>Malacostraca</taxon>
        <taxon>Eumalacostraca</taxon>
        <taxon>Eucarida</taxon>
        <taxon>Decapoda</taxon>
        <taxon>Pleocyemata</taxon>
        <taxon>Caridea</taxon>
        <taxon>Atyoidea</taxon>
        <taxon>Atyidae</taxon>
        <taxon>Halocaridina</taxon>
    </lineage>
</organism>
<dbReference type="EC" id="2.7.10.1" evidence="2"/>
<accession>A0AAN8ZXQ4</accession>
<dbReference type="AlphaFoldDB" id="A0AAN8ZXQ4"/>
<dbReference type="InterPro" id="IPR000719">
    <property type="entry name" value="Prot_kinase_dom"/>
</dbReference>
<protein>
    <submittedName>
        <fullName evidence="2">BDNF/NT-3 growth factors receptor</fullName>
        <ecNumber evidence="2">2.7.10.1</ecNumber>
    </submittedName>
</protein>
<dbReference type="Pfam" id="PF07714">
    <property type="entry name" value="PK_Tyr_Ser-Thr"/>
    <property type="match status" value="1"/>
</dbReference>